<reference evidence="3" key="2">
    <citation type="submission" date="2020-03" db="EMBL/GenBank/DDBJ databases">
        <title>Walnut 2.0.</title>
        <authorList>
            <person name="Marrano A."/>
            <person name="Britton M."/>
            <person name="Zimin A.V."/>
            <person name="Zaini P.A."/>
            <person name="Workman R."/>
            <person name="Puiu D."/>
            <person name="Bianco L."/>
            <person name="Allen B.J."/>
            <person name="Troggio M."/>
            <person name="Leslie C.A."/>
            <person name="Timp W."/>
            <person name="Dendekar A."/>
            <person name="Salzberg S.L."/>
            <person name="Neale D.B."/>
        </authorList>
    </citation>
    <scope>NUCLEOTIDE SEQUENCE</scope>
    <source>
        <tissue evidence="3">Leaves</tissue>
    </source>
</reference>
<dbReference type="InterPro" id="IPR001360">
    <property type="entry name" value="Glyco_hydro_1"/>
</dbReference>
<dbReference type="Gramene" id="Jr14_20550_p1">
    <property type="protein sequence ID" value="cds.Jr14_20550_p1"/>
    <property type="gene ID" value="Jr14_20550"/>
</dbReference>
<accession>A0A833UBM7</accession>
<comment type="caution">
    <text evidence="3">The sequence shown here is derived from an EMBL/GenBank/DDBJ whole genome shotgun (WGS) entry which is preliminary data.</text>
</comment>
<evidence type="ECO:0000256" key="1">
    <source>
        <dbReference type="ARBA" id="ARBA00010838"/>
    </source>
</evidence>
<dbReference type="AlphaFoldDB" id="A0A833UBM7"/>
<evidence type="ECO:0000313" key="4">
    <source>
        <dbReference type="Proteomes" id="UP000619265"/>
    </source>
</evidence>
<dbReference type="Pfam" id="PF00232">
    <property type="entry name" value="Glyco_hydro_1"/>
    <property type="match status" value="1"/>
</dbReference>
<dbReference type="GO" id="GO:0005975">
    <property type="term" value="P:carbohydrate metabolic process"/>
    <property type="evidence" value="ECO:0007669"/>
    <property type="project" value="InterPro"/>
</dbReference>
<dbReference type="InterPro" id="IPR017853">
    <property type="entry name" value="GH"/>
</dbReference>
<evidence type="ECO:0008006" key="5">
    <source>
        <dbReference type="Google" id="ProtNLM"/>
    </source>
</evidence>
<comment type="similarity">
    <text evidence="1 2">Belongs to the glycosyl hydrolase 1 family.</text>
</comment>
<protein>
    <recommendedName>
        <fullName evidence="5">Beta-glucosidase</fullName>
    </recommendedName>
</protein>
<dbReference type="GO" id="GO:0004553">
    <property type="term" value="F:hydrolase activity, hydrolyzing O-glycosyl compounds"/>
    <property type="evidence" value="ECO:0007669"/>
    <property type="project" value="InterPro"/>
</dbReference>
<dbReference type="PANTHER" id="PTHR10353:SF318">
    <property type="entry name" value="BETA-GLUCOSIDASE 31-RELATED"/>
    <property type="match status" value="1"/>
</dbReference>
<dbReference type="PANTHER" id="PTHR10353">
    <property type="entry name" value="GLYCOSYL HYDROLASE"/>
    <property type="match status" value="1"/>
</dbReference>
<name>A0A833UBM7_JUGRE</name>
<gene>
    <name evidence="3" type="ORF">F2P56_033402</name>
</gene>
<dbReference type="EMBL" id="LIHL02000014">
    <property type="protein sequence ID" value="KAF5447885.1"/>
    <property type="molecule type" value="Genomic_DNA"/>
</dbReference>
<dbReference type="Gene3D" id="3.20.20.80">
    <property type="entry name" value="Glycosidases"/>
    <property type="match status" value="1"/>
</dbReference>
<dbReference type="Proteomes" id="UP000619265">
    <property type="component" value="Unassembled WGS sequence"/>
</dbReference>
<organism evidence="3 4">
    <name type="scientific">Juglans regia</name>
    <name type="common">English walnut</name>
    <dbReference type="NCBI Taxonomy" id="51240"/>
    <lineage>
        <taxon>Eukaryota</taxon>
        <taxon>Viridiplantae</taxon>
        <taxon>Streptophyta</taxon>
        <taxon>Embryophyta</taxon>
        <taxon>Tracheophyta</taxon>
        <taxon>Spermatophyta</taxon>
        <taxon>Magnoliopsida</taxon>
        <taxon>eudicotyledons</taxon>
        <taxon>Gunneridae</taxon>
        <taxon>Pentapetalae</taxon>
        <taxon>rosids</taxon>
        <taxon>fabids</taxon>
        <taxon>Fagales</taxon>
        <taxon>Juglandaceae</taxon>
        <taxon>Juglans</taxon>
    </lineage>
</organism>
<sequence>KILDGSNGDVADDQYNRFKGDFVLLKDMNADAYRFSIAWTRLIPTGKISDGVNQKGIDHYNEVINDLLAKGLTPYVTLFHWHVPMALDDKYGGFLMEKIEAIIEELGNP</sequence>
<feature type="non-terminal residue" evidence="3">
    <location>
        <position position="109"/>
    </location>
</feature>
<reference evidence="3" key="1">
    <citation type="submission" date="2015-10" db="EMBL/GenBank/DDBJ databases">
        <authorList>
            <person name="Martinez-Garcia P.J."/>
            <person name="Crepeau M.W."/>
            <person name="Puiu D."/>
            <person name="Gonzalez-Ibeas D."/>
            <person name="Whalen J."/>
            <person name="Stevens K."/>
            <person name="Paul R."/>
            <person name="Butterfield T."/>
            <person name="Britton M."/>
            <person name="Reagan R."/>
            <person name="Chakraborty S."/>
            <person name="Walawage S.L."/>
            <person name="Vasquez-Gross H.A."/>
            <person name="Cardeno C."/>
            <person name="Famula R."/>
            <person name="Pratt K."/>
            <person name="Kuruganti S."/>
            <person name="Aradhya M.K."/>
            <person name="Leslie C.A."/>
            <person name="Dandekar A.M."/>
            <person name="Salzberg S.L."/>
            <person name="Wegrzyn J.L."/>
            <person name="Langley C.H."/>
            <person name="Neale D.B."/>
        </authorList>
    </citation>
    <scope>NUCLEOTIDE SEQUENCE</scope>
    <source>
        <tissue evidence="3">Leaves</tissue>
    </source>
</reference>
<proteinExistence type="inferred from homology"/>
<evidence type="ECO:0000313" key="3">
    <source>
        <dbReference type="EMBL" id="KAF5447885.1"/>
    </source>
</evidence>
<dbReference type="SUPFAM" id="SSF51445">
    <property type="entry name" value="(Trans)glycosidases"/>
    <property type="match status" value="1"/>
</dbReference>
<evidence type="ECO:0000256" key="2">
    <source>
        <dbReference type="RuleBase" id="RU003690"/>
    </source>
</evidence>